<gene>
    <name evidence="14" type="ORF">NKI27_14655</name>
</gene>
<feature type="transmembrane region" description="Helical" evidence="11">
    <location>
        <begin position="292"/>
        <end position="311"/>
    </location>
</feature>
<evidence type="ECO:0000256" key="4">
    <source>
        <dbReference type="ARBA" id="ARBA00022500"/>
    </source>
</evidence>
<dbReference type="CDD" id="cd06225">
    <property type="entry name" value="HAMP"/>
    <property type="match status" value="1"/>
</dbReference>
<evidence type="ECO:0000256" key="9">
    <source>
        <dbReference type="ARBA" id="ARBA00029447"/>
    </source>
</evidence>
<evidence type="ECO:0000256" key="7">
    <source>
        <dbReference type="ARBA" id="ARBA00023136"/>
    </source>
</evidence>
<dbReference type="PROSITE" id="PS50111">
    <property type="entry name" value="CHEMOTAXIS_TRANSDUC_2"/>
    <property type="match status" value="1"/>
</dbReference>
<evidence type="ECO:0000259" key="12">
    <source>
        <dbReference type="PROSITE" id="PS50111"/>
    </source>
</evidence>
<feature type="domain" description="Methyl-accepting transducer" evidence="12">
    <location>
        <begin position="371"/>
        <end position="607"/>
    </location>
</feature>
<dbReference type="Pfam" id="PF00672">
    <property type="entry name" value="HAMP"/>
    <property type="match status" value="1"/>
</dbReference>
<protein>
    <submittedName>
        <fullName evidence="14">Methyl-accepting chemotaxis protein</fullName>
    </submittedName>
</protein>
<organism evidence="14 15">
    <name type="scientific">Alkalimarinus alittae</name>
    <dbReference type="NCBI Taxonomy" id="2961619"/>
    <lineage>
        <taxon>Bacteria</taxon>
        <taxon>Pseudomonadati</taxon>
        <taxon>Pseudomonadota</taxon>
        <taxon>Gammaproteobacteria</taxon>
        <taxon>Alteromonadales</taxon>
        <taxon>Alteromonadaceae</taxon>
        <taxon>Alkalimarinus</taxon>
    </lineage>
</organism>
<keyword evidence="5 11" id="KW-0812">Transmembrane</keyword>
<keyword evidence="2" id="KW-1003">Cell membrane</keyword>
<evidence type="ECO:0000256" key="6">
    <source>
        <dbReference type="ARBA" id="ARBA00022989"/>
    </source>
</evidence>
<evidence type="ECO:0000313" key="15">
    <source>
        <dbReference type="Proteomes" id="UP001163739"/>
    </source>
</evidence>
<dbReference type="Proteomes" id="UP001163739">
    <property type="component" value="Chromosome"/>
</dbReference>
<dbReference type="PROSITE" id="PS50885">
    <property type="entry name" value="HAMP"/>
    <property type="match status" value="1"/>
</dbReference>
<dbReference type="SMART" id="SM00304">
    <property type="entry name" value="HAMP"/>
    <property type="match status" value="1"/>
</dbReference>
<dbReference type="InterPro" id="IPR003660">
    <property type="entry name" value="HAMP_dom"/>
</dbReference>
<evidence type="ECO:0000313" key="14">
    <source>
        <dbReference type="EMBL" id="UZE95294.1"/>
    </source>
</evidence>
<evidence type="ECO:0000259" key="13">
    <source>
        <dbReference type="PROSITE" id="PS50885"/>
    </source>
</evidence>
<sequence>MWKKLSIQHKITAITVTVLITSLAISAAFNNYSARELISERLEHKELPSVLREIGNKIEKEIFEPINGSRALAENAYFQRWISAGEPQEEQQNTIDFLLQTKQITNASVAFYVSSISNNYHTEKGVIKQVSESSDRDQWFYDFLKGDHGYMLSLDYFEGDGPLTLFVNYPVKQGGNIIGAAGLGIDVNILSEFIQQYKIEKTGYVFLVDNNGKIVIHPNRELTNKAISEIPGLSGKNDELHAEEDTNRVRYSINNRFYIAASSPVPNLDYRLVAIVPEAELYEALNSATLRVVLFTSVIIAIFAFIVMLLAKTISSPIKATAKLLKEISEGDGDLTHTLRVTSQDEVGILCDSFNRFEEKLRDIIQAVSAKSLSLQQLSEQVKDNARISSSAVDQQKSNIISVASAITEMAATVQEIAGNANQAASSAAATKDKSEQGQQAVQNSITKIKQLSDEIISTSEVIVDLGKQTEQIGSILEVIRGISEQTNLLALNAAIEAARAGEQGRGFAVVADEVRGLAQRTAESTDEIERMIEALQKGASSAVNAMKQGESMTQSGVDSIHETGNILTEIFNSVDSINDINFQVAAATEEQSQAVEEITRHITQVEEVSTGTLEVANEVRELSDQLSQLSTEISALMSQFKTQ</sequence>
<comment type="subcellular location">
    <subcellularLocation>
        <location evidence="1">Cell membrane</location>
        <topology evidence="1">Multi-pass membrane protein</topology>
    </subcellularLocation>
</comment>
<evidence type="ECO:0000256" key="2">
    <source>
        <dbReference type="ARBA" id="ARBA00022475"/>
    </source>
</evidence>
<dbReference type="CDD" id="cd12912">
    <property type="entry name" value="PDC2_MCP_like"/>
    <property type="match status" value="1"/>
</dbReference>
<dbReference type="Pfam" id="PF02743">
    <property type="entry name" value="dCache_1"/>
    <property type="match status" value="1"/>
</dbReference>
<evidence type="ECO:0000256" key="5">
    <source>
        <dbReference type="ARBA" id="ARBA00022692"/>
    </source>
</evidence>
<accession>A0ABY6MZN3</accession>
<dbReference type="SUPFAM" id="SSF58104">
    <property type="entry name" value="Methyl-accepting chemotaxis protein (MCP) signaling domain"/>
    <property type="match status" value="1"/>
</dbReference>
<proteinExistence type="inferred from homology"/>
<dbReference type="RefSeq" id="WP_265046784.1">
    <property type="nucleotide sequence ID" value="NZ_CP100390.1"/>
</dbReference>
<evidence type="ECO:0000256" key="3">
    <source>
        <dbReference type="ARBA" id="ARBA00022481"/>
    </source>
</evidence>
<keyword evidence="6 11" id="KW-1133">Transmembrane helix</keyword>
<comment type="similarity">
    <text evidence="9">Belongs to the methyl-accepting chemotaxis (MCP) protein family.</text>
</comment>
<name>A0ABY6MZN3_9ALTE</name>
<evidence type="ECO:0000256" key="10">
    <source>
        <dbReference type="PROSITE-ProRule" id="PRU00284"/>
    </source>
</evidence>
<keyword evidence="8 10" id="KW-0807">Transducer</keyword>
<dbReference type="Gene3D" id="3.30.450.20">
    <property type="entry name" value="PAS domain"/>
    <property type="match status" value="1"/>
</dbReference>
<dbReference type="Gene3D" id="1.10.287.950">
    <property type="entry name" value="Methyl-accepting chemotaxis protein"/>
    <property type="match status" value="1"/>
</dbReference>
<evidence type="ECO:0000256" key="11">
    <source>
        <dbReference type="SAM" id="Phobius"/>
    </source>
</evidence>
<feature type="domain" description="HAMP" evidence="13">
    <location>
        <begin position="312"/>
        <end position="366"/>
    </location>
</feature>
<dbReference type="CDD" id="cd11386">
    <property type="entry name" value="MCP_signal"/>
    <property type="match status" value="1"/>
</dbReference>
<keyword evidence="7 11" id="KW-0472">Membrane</keyword>
<reference evidence="14" key="1">
    <citation type="submission" date="2022-06" db="EMBL/GenBank/DDBJ databases">
        <title>Alkalimarinus sp. nov., isolated from gut of a Alitta virens.</title>
        <authorList>
            <person name="Yang A.I."/>
            <person name="Shin N.-R."/>
        </authorList>
    </citation>
    <scope>NUCLEOTIDE SEQUENCE</scope>
    <source>
        <strain evidence="14">A2M4</strain>
    </source>
</reference>
<dbReference type="Pfam" id="PF00015">
    <property type="entry name" value="MCPsignal"/>
    <property type="match status" value="1"/>
</dbReference>
<keyword evidence="3" id="KW-0488">Methylation</keyword>
<evidence type="ECO:0000256" key="1">
    <source>
        <dbReference type="ARBA" id="ARBA00004651"/>
    </source>
</evidence>
<dbReference type="InterPro" id="IPR004089">
    <property type="entry name" value="MCPsignal_dom"/>
</dbReference>
<dbReference type="InterPro" id="IPR033479">
    <property type="entry name" value="dCache_1"/>
</dbReference>
<evidence type="ECO:0000256" key="8">
    <source>
        <dbReference type="ARBA" id="ARBA00023224"/>
    </source>
</evidence>
<dbReference type="PANTHER" id="PTHR32089:SF39">
    <property type="entry name" value="METHYL-ACCEPTING CHEMOTAXIS PROTEIN HLYB"/>
    <property type="match status" value="1"/>
</dbReference>
<dbReference type="PANTHER" id="PTHR32089">
    <property type="entry name" value="METHYL-ACCEPTING CHEMOTAXIS PROTEIN MCPB"/>
    <property type="match status" value="1"/>
</dbReference>
<keyword evidence="15" id="KW-1185">Reference proteome</keyword>
<keyword evidence="4" id="KW-0145">Chemotaxis</keyword>
<dbReference type="EMBL" id="CP100390">
    <property type="protein sequence ID" value="UZE95294.1"/>
    <property type="molecule type" value="Genomic_DNA"/>
</dbReference>
<dbReference type="SMART" id="SM00283">
    <property type="entry name" value="MA"/>
    <property type="match status" value="1"/>
</dbReference>